<dbReference type="Proteomes" id="UP000317378">
    <property type="component" value="Unassembled WGS sequence"/>
</dbReference>
<dbReference type="GO" id="GO:0003677">
    <property type="term" value="F:DNA binding"/>
    <property type="evidence" value="ECO:0007669"/>
    <property type="project" value="UniProtKB-KW"/>
</dbReference>
<dbReference type="InterPro" id="IPR000835">
    <property type="entry name" value="HTH_MarR-typ"/>
</dbReference>
<dbReference type="OrthoDB" id="9806864at2"/>
<organism evidence="7 8">
    <name type="scientific">Streptomyces sporangiiformans</name>
    <dbReference type="NCBI Taxonomy" id="2315329"/>
    <lineage>
        <taxon>Bacteria</taxon>
        <taxon>Bacillati</taxon>
        <taxon>Actinomycetota</taxon>
        <taxon>Actinomycetes</taxon>
        <taxon>Kitasatosporales</taxon>
        <taxon>Streptomycetaceae</taxon>
        <taxon>Streptomyces</taxon>
    </lineage>
</organism>
<dbReference type="EMBL" id="VCHX02000287">
    <property type="protein sequence ID" value="TPQ17408.1"/>
    <property type="molecule type" value="Genomic_DNA"/>
</dbReference>
<proteinExistence type="predicted"/>
<keyword evidence="8" id="KW-1185">Reference proteome</keyword>
<dbReference type="SMART" id="SM00347">
    <property type="entry name" value="HTH_MARR"/>
    <property type="match status" value="1"/>
</dbReference>
<evidence type="ECO:0000313" key="7">
    <source>
        <dbReference type="EMBL" id="TPQ17408.1"/>
    </source>
</evidence>
<dbReference type="InterPro" id="IPR036388">
    <property type="entry name" value="WH-like_DNA-bd_sf"/>
</dbReference>
<dbReference type="GO" id="GO:0005737">
    <property type="term" value="C:cytoplasm"/>
    <property type="evidence" value="ECO:0007669"/>
    <property type="project" value="UniProtKB-SubCell"/>
</dbReference>
<reference evidence="7 8" key="1">
    <citation type="submission" date="2019-06" db="EMBL/GenBank/DDBJ databases">
        <title>Streptomyces sporangiiformans sp. nov., a novel actinomycete isolated from soil in Mount Song.</title>
        <authorList>
            <person name="Han L."/>
        </authorList>
    </citation>
    <scope>NUCLEOTIDE SEQUENCE [LARGE SCALE GENOMIC DNA]</scope>
    <source>
        <strain evidence="7 8">NEAU-SSA 1</strain>
    </source>
</reference>
<comment type="caution">
    <text evidence="7">The sequence shown here is derived from an EMBL/GenBank/DDBJ whole genome shotgun (WGS) entry which is preliminary data.</text>
</comment>
<dbReference type="GO" id="GO:0003700">
    <property type="term" value="F:DNA-binding transcription factor activity"/>
    <property type="evidence" value="ECO:0007669"/>
    <property type="project" value="InterPro"/>
</dbReference>
<dbReference type="InterPro" id="IPR036390">
    <property type="entry name" value="WH_DNA-bd_sf"/>
</dbReference>
<dbReference type="FunFam" id="1.10.10.10:FF:000163">
    <property type="entry name" value="MarR family transcriptional regulator"/>
    <property type="match status" value="1"/>
</dbReference>
<evidence type="ECO:0000259" key="6">
    <source>
        <dbReference type="PROSITE" id="PS50995"/>
    </source>
</evidence>
<name>A0A505D9Q8_9ACTN</name>
<evidence type="ECO:0000256" key="2">
    <source>
        <dbReference type="ARBA" id="ARBA00022490"/>
    </source>
</evidence>
<dbReference type="AlphaFoldDB" id="A0A505D9Q8"/>
<evidence type="ECO:0000256" key="4">
    <source>
        <dbReference type="ARBA" id="ARBA00023125"/>
    </source>
</evidence>
<dbReference type="PROSITE" id="PS50995">
    <property type="entry name" value="HTH_MARR_2"/>
    <property type="match status" value="1"/>
</dbReference>
<dbReference type="SUPFAM" id="SSF46785">
    <property type="entry name" value="Winged helix' DNA-binding domain"/>
    <property type="match status" value="1"/>
</dbReference>
<protein>
    <submittedName>
        <fullName evidence="7">MarR family transcriptional regulator</fullName>
    </submittedName>
</protein>
<accession>A0A505D9Q8</accession>
<keyword evidence="4" id="KW-0238">DNA-binding</keyword>
<dbReference type="PANTHER" id="PTHR33164">
    <property type="entry name" value="TRANSCRIPTIONAL REGULATOR, MARR FAMILY"/>
    <property type="match status" value="1"/>
</dbReference>
<keyword evidence="5" id="KW-0804">Transcription</keyword>
<dbReference type="Gene3D" id="1.10.10.10">
    <property type="entry name" value="Winged helix-like DNA-binding domain superfamily/Winged helix DNA-binding domain"/>
    <property type="match status" value="1"/>
</dbReference>
<dbReference type="GO" id="GO:0006950">
    <property type="term" value="P:response to stress"/>
    <property type="evidence" value="ECO:0007669"/>
    <property type="project" value="TreeGrafter"/>
</dbReference>
<feature type="domain" description="HTH marR-type" evidence="6">
    <location>
        <begin position="24"/>
        <end position="154"/>
    </location>
</feature>
<gene>
    <name evidence="7" type="ORF">FGD71_036580</name>
</gene>
<keyword evidence="2" id="KW-0963">Cytoplasm</keyword>
<dbReference type="InterPro" id="IPR039422">
    <property type="entry name" value="MarR/SlyA-like"/>
</dbReference>
<sequence>MTTTPTPDPDLHAAPRDEDFLRLDRQICFSLNAASRAFGGVYRVVLKDLGLTYPQYLVMLVLWEQGELPVKRVGEYLRLDSGTLSPLLKRLEAAGYVRRERSARDERSVVVRLTDEGSALRERALAVPRRIAAATGFDLDEIRDLRTRLDKLTTALDEAVLDETVLDETVLDETVLDETALDGATPEGVTPAGD</sequence>
<dbReference type="PANTHER" id="PTHR33164:SF5">
    <property type="entry name" value="ORGANIC HYDROPEROXIDE RESISTANCE TRANSCRIPTIONAL REGULATOR"/>
    <property type="match status" value="1"/>
</dbReference>
<comment type="subcellular location">
    <subcellularLocation>
        <location evidence="1">Cytoplasm</location>
    </subcellularLocation>
</comment>
<evidence type="ECO:0000313" key="8">
    <source>
        <dbReference type="Proteomes" id="UP000317378"/>
    </source>
</evidence>
<evidence type="ECO:0000256" key="1">
    <source>
        <dbReference type="ARBA" id="ARBA00004496"/>
    </source>
</evidence>
<evidence type="ECO:0000256" key="3">
    <source>
        <dbReference type="ARBA" id="ARBA00023015"/>
    </source>
</evidence>
<evidence type="ECO:0000256" key="5">
    <source>
        <dbReference type="ARBA" id="ARBA00023163"/>
    </source>
</evidence>
<dbReference type="Pfam" id="PF22381">
    <property type="entry name" value="Staph_reg_Sar_Rot"/>
    <property type="match status" value="1"/>
</dbReference>
<keyword evidence="3" id="KW-0805">Transcription regulation</keyword>
<dbReference type="InterPro" id="IPR055166">
    <property type="entry name" value="Transc_reg_Sar_Rot_HTH"/>
</dbReference>
<dbReference type="PRINTS" id="PR00598">
    <property type="entry name" value="HTHMARR"/>
</dbReference>